<dbReference type="InterPro" id="IPR038969">
    <property type="entry name" value="FEN"/>
</dbReference>
<keyword evidence="1" id="KW-0540">Nuclease</keyword>
<dbReference type="Gene3D" id="3.40.50.1010">
    <property type="entry name" value="5'-nuclease"/>
    <property type="match status" value="1"/>
</dbReference>
<dbReference type="PANTHER" id="PTHR42646:SF2">
    <property type="entry name" value="5'-3' EXONUCLEASE FAMILY PROTEIN"/>
    <property type="match status" value="1"/>
</dbReference>
<dbReference type="InterPro" id="IPR020046">
    <property type="entry name" value="5-3_exonucl_a-hlix_arch_N"/>
</dbReference>
<evidence type="ECO:0000256" key="3">
    <source>
        <dbReference type="ARBA" id="ARBA00023125"/>
    </source>
</evidence>
<evidence type="ECO:0000313" key="6">
    <source>
        <dbReference type="Proteomes" id="UP000176682"/>
    </source>
</evidence>
<dbReference type="FunFam" id="1.10.150.20:FF:000003">
    <property type="entry name" value="DNA polymerase I"/>
    <property type="match status" value="1"/>
</dbReference>
<dbReference type="CDD" id="cd09898">
    <property type="entry name" value="H3TH_53EXO"/>
    <property type="match status" value="1"/>
</dbReference>
<sequence>MKKLVLIDAMSVLHRAYHAYPLSLRTADGELTNAVYGFSSILLNLIEKTQPTHVAVAWDVGKPTFRHTAYEKYKEHRQKPDQEMLDQIDRTKEVVDTLNIPQFGVEGFEADDLVGTLSRLAAEEKDGLPAGRQAQVQVVILTGDRDALQLVEGIKVIVWMPPAGGYGNRASNGPVIYDEEGVELKYGLKPKQIIDLKGLMGDASDEIPGVKGIGQVTATKLLQKFGSVEAIYEAVDKHPEEVEAIVRRKGLDLLIGGREMAKLSKELATIHREVPIKLSWDKCKLSDYDREKVLELFEKLQFRSLIKKLPKDEWEKELGEVFLK</sequence>
<protein>
    <recommendedName>
        <fullName evidence="4">5'-3' exonuclease domain-containing protein</fullName>
    </recommendedName>
</protein>
<dbReference type="SMART" id="SM00279">
    <property type="entry name" value="HhH2"/>
    <property type="match status" value="1"/>
</dbReference>
<organism evidence="5 6">
    <name type="scientific">Candidatus Collierbacteria bacterium RIFOXYB1_FULL_49_13</name>
    <dbReference type="NCBI Taxonomy" id="1817728"/>
    <lineage>
        <taxon>Bacteria</taxon>
        <taxon>Candidatus Collieribacteriota</taxon>
    </lineage>
</organism>
<dbReference type="Pfam" id="PF01367">
    <property type="entry name" value="5_3_exonuc"/>
    <property type="match status" value="1"/>
</dbReference>
<evidence type="ECO:0000256" key="1">
    <source>
        <dbReference type="ARBA" id="ARBA00022722"/>
    </source>
</evidence>
<accession>A0A1F5FKQ0</accession>
<dbReference type="Pfam" id="PF02739">
    <property type="entry name" value="5_3_exonuc_N"/>
    <property type="match status" value="1"/>
</dbReference>
<proteinExistence type="predicted"/>
<dbReference type="PANTHER" id="PTHR42646">
    <property type="entry name" value="FLAP ENDONUCLEASE XNI"/>
    <property type="match status" value="1"/>
</dbReference>
<dbReference type="GO" id="GO:0008409">
    <property type="term" value="F:5'-3' exonuclease activity"/>
    <property type="evidence" value="ECO:0007669"/>
    <property type="project" value="InterPro"/>
</dbReference>
<dbReference type="Gene3D" id="1.10.150.20">
    <property type="entry name" value="5' to 3' exonuclease, C-terminal subdomain"/>
    <property type="match status" value="1"/>
</dbReference>
<reference evidence="5 6" key="1">
    <citation type="journal article" date="2016" name="Nat. Commun.">
        <title>Thousands of microbial genomes shed light on interconnected biogeochemical processes in an aquifer system.</title>
        <authorList>
            <person name="Anantharaman K."/>
            <person name="Brown C.T."/>
            <person name="Hug L.A."/>
            <person name="Sharon I."/>
            <person name="Castelle C.J."/>
            <person name="Probst A.J."/>
            <person name="Thomas B.C."/>
            <person name="Singh A."/>
            <person name="Wilkins M.J."/>
            <person name="Karaoz U."/>
            <person name="Brodie E.L."/>
            <person name="Williams K.H."/>
            <person name="Hubbard S.S."/>
            <person name="Banfield J.F."/>
        </authorList>
    </citation>
    <scope>NUCLEOTIDE SEQUENCE [LARGE SCALE GENOMIC DNA]</scope>
</reference>
<dbReference type="GO" id="GO:0003677">
    <property type="term" value="F:DNA binding"/>
    <property type="evidence" value="ECO:0007669"/>
    <property type="project" value="UniProtKB-KW"/>
</dbReference>
<dbReference type="SUPFAM" id="SSF88723">
    <property type="entry name" value="PIN domain-like"/>
    <property type="match status" value="1"/>
</dbReference>
<dbReference type="InterPro" id="IPR020045">
    <property type="entry name" value="DNA_polI_H3TH"/>
</dbReference>
<dbReference type="SUPFAM" id="SSF47807">
    <property type="entry name" value="5' to 3' exonuclease, C-terminal subdomain"/>
    <property type="match status" value="1"/>
</dbReference>
<name>A0A1F5FKQ0_9BACT</name>
<dbReference type="AlphaFoldDB" id="A0A1F5FKQ0"/>
<comment type="caution">
    <text evidence="5">The sequence shown here is derived from an EMBL/GenBank/DDBJ whole genome shotgun (WGS) entry which is preliminary data.</text>
</comment>
<keyword evidence="2" id="KW-0378">Hydrolase</keyword>
<keyword evidence="3" id="KW-0238">DNA-binding</keyword>
<dbReference type="EMBL" id="MFAM01000002">
    <property type="protein sequence ID" value="OGD80134.1"/>
    <property type="molecule type" value="Genomic_DNA"/>
</dbReference>
<dbReference type="InterPro" id="IPR036279">
    <property type="entry name" value="5-3_exonuclease_C_sf"/>
</dbReference>
<dbReference type="InterPro" id="IPR002421">
    <property type="entry name" value="5-3_exonuclease"/>
</dbReference>
<dbReference type="CDD" id="cd09859">
    <property type="entry name" value="PIN_53EXO"/>
    <property type="match status" value="1"/>
</dbReference>
<dbReference type="SMART" id="SM00475">
    <property type="entry name" value="53EXOc"/>
    <property type="match status" value="1"/>
</dbReference>
<evidence type="ECO:0000259" key="4">
    <source>
        <dbReference type="SMART" id="SM00475"/>
    </source>
</evidence>
<evidence type="ECO:0000256" key="2">
    <source>
        <dbReference type="ARBA" id="ARBA00022801"/>
    </source>
</evidence>
<dbReference type="Proteomes" id="UP000176682">
    <property type="component" value="Unassembled WGS sequence"/>
</dbReference>
<feature type="domain" description="5'-3' exonuclease" evidence="4">
    <location>
        <begin position="2"/>
        <end position="286"/>
    </location>
</feature>
<evidence type="ECO:0000313" key="5">
    <source>
        <dbReference type="EMBL" id="OGD80134.1"/>
    </source>
</evidence>
<dbReference type="InterPro" id="IPR029060">
    <property type="entry name" value="PIN-like_dom_sf"/>
</dbReference>
<dbReference type="InterPro" id="IPR008918">
    <property type="entry name" value="HhH2"/>
</dbReference>
<dbReference type="GO" id="GO:0033567">
    <property type="term" value="P:DNA replication, Okazaki fragment processing"/>
    <property type="evidence" value="ECO:0007669"/>
    <property type="project" value="InterPro"/>
</dbReference>
<dbReference type="GO" id="GO:0017108">
    <property type="term" value="F:5'-flap endonuclease activity"/>
    <property type="evidence" value="ECO:0007669"/>
    <property type="project" value="InterPro"/>
</dbReference>
<gene>
    <name evidence="5" type="ORF">A2368_02935</name>
</gene>